<evidence type="ECO:0000256" key="3">
    <source>
        <dbReference type="ARBA" id="ARBA00022801"/>
    </source>
</evidence>
<keyword evidence="3" id="KW-0378">Hydrolase</keyword>
<dbReference type="EMBL" id="RRYP01010072">
    <property type="protein sequence ID" value="TNV78631.1"/>
    <property type="molecule type" value="Genomic_DNA"/>
</dbReference>
<evidence type="ECO:0000313" key="6">
    <source>
        <dbReference type="Proteomes" id="UP000785679"/>
    </source>
</evidence>
<dbReference type="Gene3D" id="3.40.50.1000">
    <property type="entry name" value="HAD superfamily/HAD-like"/>
    <property type="match status" value="1"/>
</dbReference>
<keyword evidence="2" id="KW-0479">Metal-binding</keyword>
<dbReference type="OrthoDB" id="311884at2759"/>
<comment type="caution">
    <text evidence="5">The sequence shown here is derived from an EMBL/GenBank/DDBJ whole genome shotgun (WGS) entry which is preliminary data.</text>
</comment>
<sequence>MQPPNLLTDYDAVGFDADHCLVKYNNVELVKFLVKIEAEEFVELGWPKEMAEFDYENDLPVCLNATIFDIDNGLVIKLAKGQEVIQAMKGINKKLNKQEIESVYGTPPIFKNYQWPNTTHLHQNKGAYWVFLTYFDTPKVAVVLKAIELVNSGKTSKTYFDIAVDLRTMVYRFYVHYNEKEVHPIATFGKYFSEVIKDPSRFIQFQPELRDSLDKLRKAGKKVFLGTNSHTEYANLIMTATLGDDWRSFFDIICCACRKPLYFWDMKPAPFYVVDPKMPNLKGRAILDANDLSAEPHQTYIEGNSKTLTHYFERTMGIYDREVRVAFFGDHYITDAHAASTNPGWDGIAVVEELALFDPELEDGKESQHVITDKSWGKDAYFADGTRGNLKLNYFIGQVEDSARYMLPFVRNIDMWMGQ</sequence>
<dbReference type="GO" id="GO:0008253">
    <property type="term" value="F:5'-nucleotidase activity"/>
    <property type="evidence" value="ECO:0007669"/>
    <property type="project" value="TreeGrafter"/>
</dbReference>
<dbReference type="SUPFAM" id="SSF56784">
    <property type="entry name" value="HAD-like"/>
    <property type="match status" value="1"/>
</dbReference>
<proteinExistence type="inferred from homology"/>
<reference evidence="5" key="1">
    <citation type="submission" date="2019-06" db="EMBL/GenBank/DDBJ databases">
        <authorList>
            <person name="Zheng W."/>
        </authorList>
    </citation>
    <scope>NUCLEOTIDE SEQUENCE</scope>
    <source>
        <strain evidence="5">QDHG01</strain>
    </source>
</reference>
<dbReference type="InterPro" id="IPR023214">
    <property type="entry name" value="HAD_sf"/>
</dbReference>
<name>A0A8J8NNM6_HALGN</name>
<keyword evidence="4" id="KW-0460">Magnesium</keyword>
<dbReference type="AlphaFoldDB" id="A0A8J8NNM6"/>
<evidence type="ECO:0000313" key="5">
    <source>
        <dbReference type="EMBL" id="TNV78631.1"/>
    </source>
</evidence>
<evidence type="ECO:0000256" key="2">
    <source>
        <dbReference type="ARBA" id="ARBA00022723"/>
    </source>
</evidence>
<dbReference type="GO" id="GO:0046872">
    <property type="term" value="F:metal ion binding"/>
    <property type="evidence" value="ECO:0007669"/>
    <property type="project" value="UniProtKB-KW"/>
</dbReference>
<dbReference type="PANTHER" id="PTHR12103">
    <property type="entry name" value="5'-NUCLEOTIDASE DOMAIN-CONTAINING"/>
    <property type="match status" value="1"/>
</dbReference>
<comment type="similarity">
    <text evidence="1">Belongs to the 5'(3')-deoxyribonucleotidase family.</text>
</comment>
<dbReference type="InterPro" id="IPR008380">
    <property type="entry name" value="HAD-SF_hydro_IG_5-nucl"/>
</dbReference>
<evidence type="ECO:0000256" key="1">
    <source>
        <dbReference type="ARBA" id="ARBA00009589"/>
    </source>
</evidence>
<dbReference type="PANTHER" id="PTHR12103:SF38">
    <property type="entry name" value="5'-NUCLEOTIDASE DOMAIN-CONTAINING PROTEIN 1"/>
    <property type="match status" value="1"/>
</dbReference>
<dbReference type="Pfam" id="PF05761">
    <property type="entry name" value="5_nucleotid"/>
    <property type="match status" value="1"/>
</dbReference>
<accession>A0A8J8NNM6</accession>
<evidence type="ECO:0008006" key="7">
    <source>
        <dbReference type="Google" id="ProtNLM"/>
    </source>
</evidence>
<organism evidence="5 6">
    <name type="scientific">Halteria grandinella</name>
    <dbReference type="NCBI Taxonomy" id="5974"/>
    <lineage>
        <taxon>Eukaryota</taxon>
        <taxon>Sar</taxon>
        <taxon>Alveolata</taxon>
        <taxon>Ciliophora</taxon>
        <taxon>Intramacronucleata</taxon>
        <taxon>Spirotrichea</taxon>
        <taxon>Stichotrichia</taxon>
        <taxon>Sporadotrichida</taxon>
        <taxon>Halteriidae</taxon>
        <taxon>Halteria</taxon>
    </lineage>
</organism>
<gene>
    <name evidence="5" type="ORF">FGO68_gene2412</name>
</gene>
<evidence type="ECO:0000256" key="4">
    <source>
        <dbReference type="ARBA" id="ARBA00022842"/>
    </source>
</evidence>
<protein>
    <recommendedName>
        <fullName evidence="7">5'-nucleotidase domain-containing protein 1</fullName>
    </recommendedName>
</protein>
<dbReference type="InterPro" id="IPR036412">
    <property type="entry name" value="HAD-like_sf"/>
</dbReference>
<dbReference type="Proteomes" id="UP000785679">
    <property type="component" value="Unassembled WGS sequence"/>
</dbReference>
<keyword evidence="6" id="KW-1185">Reference proteome</keyword>